<reference evidence="16" key="1">
    <citation type="submission" date="2021-03" db="EMBL/GenBank/DDBJ databases">
        <title>Plesiomonas shigelloides zfcc0051, isolated from zebrafish feces.</title>
        <authorList>
            <person name="Vanderhoek Z."/>
            <person name="Gaulke C."/>
        </authorList>
    </citation>
    <scope>NUCLEOTIDE SEQUENCE</scope>
    <source>
        <strain evidence="16">Zfcc0051</strain>
    </source>
</reference>
<dbReference type="SUPFAM" id="SSF56935">
    <property type="entry name" value="Porins"/>
    <property type="match status" value="1"/>
</dbReference>
<feature type="region of interest" description="Disordered" evidence="13">
    <location>
        <begin position="289"/>
        <end position="323"/>
    </location>
</feature>
<dbReference type="PROSITE" id="PS01156">
    <property type="entry name" value="TONB_DEPENDENT_REC_2"/>
    <property type="match status" value="1"/>
</dbReference>
<comment type="caution">
    <text evidence="16">The sequence shown here is derived from an EMBL/GenBank/DDBJ whole genome shotgun (WGS) entry which is preliminary data.</text>
</comment>
<dbReference type="InterPro" id="IPR010917">
    <property type="entry name" value="TonB_rcpt_CS"/>
</dbReference>
<evidence type="ECO:0000259" key="14">
    <source>
        <dbReference type="Pfam" id="PF00593"/>
    </source>
</evidence>
<evidence type="ECO:0000256" key="4">
    <source>
        <dbReference type="ARBA" id="ARBA00022452"/>
    </source>
</evidence>
<dbReference type="Gene3D" id="2.40.170.20">
    <property type="entry name" value="TonB-dependent receptor, beta-barrel domain"/>
    <property type="match status" value="1"/>
</dbReference>
<feature type="domain" description="TonB-dependent receptor-like beta-barrel" evidence="14">
    <location>
        <begin position="228"/>
        <end position="627"/>
    </location>
</feature>
<dbReference type="Pfam" id="PF00593">
    <property type="entry name" value="TonB_dep_Rec_b-barrel"/>
    <property type="match status" value="1"/>
</dbReference>
<dbReference type="CDD" id="cd01347">
    <property type="entry name" value="ligand_gated_channel"/>
    <property type="match status" value="1"/>
</dbReference>
<feature type="domain" description="TonB-dependent receptor plug" evidence="15">
    <location>
        <begin position="29"/>
        <end position="124"/>
    </location>
</feature>
<keyword evidence="7 12" id="KW-0798">TonB box</keyword>
<protein>
    <submittedName>
        <fullName evidence="16">TonB-dependent receptor</fullName>
    </submittedName>
</protein>
<dbReference type="PANTHER" id="PTHR30069">
    <property type="entry name" value="TONB-DEPENDENT OUTER MEMBRANE RECEPTOR"/>
    <property type="match status" value="1"/>
</dbReference>
<evidence type="ECO:0000313" key="17">
    <source>
        <dbReference type="Proteomes" id="UP000664658"/>
    </source>
</evidence>
<dbReference type="InterPro" id="IPR039426">
    <property type="entry name" value="TonB-dep_rcpt-like"/>
</dbReference>
<dbReference type="RefSeq" id="WP_207542407.1">
    <property type="nucleotide sequence ID" value="NZ_JAFNAA010000015.1"/>
</dbReference>
<evidence type="ECO:0000256" key="11">
    <source>
        <dbReference type="PROSITE-ProRule" id="PRU10144"/>
    </source>
</evidence>
<evidence type="ECO:0000256" key="1">
    <source>
        <dbReference type="ARBA" id="ARBA00004571"/>
    </source>
</evidence>
<proteinExistence type="inferred from homology"/>
<organism evidence="16 17">
    <name type="scientific">Plesiomonas shigelloides</name>
    <name type="common">Aeromonas shigelloides</name>
    <dbReference type="NCBI Taxonomy" id="703"/>
    <lineage>
        <taxon>Bacteria</taxon>
        <taxon>Pseudomonadati</taxon>
        <taxon>Pseudomonadota</taxon>
        <taxon>Gammaproteobacteria</taxon>
        <taxon>Enterobacterales</taxon>
        <taxon>Enterobacteriaceae</taxon>
        <taxon>Plesiomonas</taxon>
    </lineage>
</organism>
<dbReference type="AlphaFoldDB" id="A0A8I1W794"/>
<feature type="compositionally biased region" description="Basic and acidic residues" evidence="13">
    <location>
        <begin position="289"/>
        <end position="298"/>
    </location>
</feature>
<evidence type="ECO:0000313" key="16">
    <source>
        <dbReference type="EMBL" id="MBO1109154.1"/>
    </source>
</evidence>
<dbReference type="PROSITE" id="PS52016">
    <property type="entry name" value="TONB_DEPENDENT_REC_3"/>
    <property type="match status" value="1"/>
</dbReference>
<dbReference type="GO" id="GO:0044718">
    <property type="term" value="P:siderophore transmembrane transport"/>
    <property type="evidence" value="ECO:0007669"/>
    <property type="project" value="TreeGrafter"/>
</dbReference>
<evidence type="ECO:0000256" key="9">
    <source>
        <dbReference type="ARBA" id="ARBA00023237"/>
    </source>
</evidence>
<name>A0A8I1W794_PLESH</name>
<feature type="short sequence motif" description="TonB C-terminal box" evidence="11">
    <location>
        <begin position="647"/>
        <end position="664"/>
    </location>
</feature>
<evidence type="ECO:0000256" key="7">
    <source>
        <dbReference type="ARBA" id="ARBA00023077"/>
    </source>
</evidence>
<sequence>MVSHSYAASASTSETIVVTGEAIDVHVQQQIDAEQLSNRQASDIKDVLNTLPSVTVDGGKRYGRKVWIRGLEDKFALVTIDGARQEGQIFHHSGDQTIDPELLKRAVIEFGPNSALDSGGTVTGSFRYETRDPSDLLRAGEQIGAFVKGGYQDAYHRNSGSAALFGKIGDSTQLLVYGHRDDDGTMRLGDGTDIESKQGKLKSGMAKAVFELAPHSTLKLNAQHYEDGGNRQLAGEKAGISDDGRYSYSGMTRDTYNSELRIAPTGSPLDMTLNVYQTKQGIDREAEITQEKGSEKHAPNRSYYNTTTGADLRNRNRLTGPFGEHQLTYGVETYRTEQTKKADGVTRYIGGAQNGKVVQEDVKGRGLMTSYGVYAEDKMTLGRLTLTPGLRYDQITMGGLYEGDFHQWSPKLKTSYRLTDNLSVRTGYGRIFKGPGLPETFMISDNMVKPKDVKAQTGYNIEAGADYDLTALTKADYATSGFTLYRYTLDNYLHPTKNTALVSQGDAEVWGGELNANAGFGRVDLYANYSYSSGTLTDHQGMKAILPQTHYHSVKLGGAYALTESVVVGTDMRFTPNNAYTQHERNKQGGVDTFRVERKGFTVVNLWTSYEPQQINGLKLMAGIDNLFDAAYAEPTAFGFYWGAPEYGTLEPGRNLKLSASYQF</sequence>
<dbReference type="GO" id="GO:0015344">
    <property type="term" value="F:siderophore uptake transmembrane transporter activity"/>
    <property type="evidence" value="ECO:0007669"/>
    <property type="project" value="TreeGrafter"/>
</dbReference>
<keyword evidence="9 10" id="KW-0998">Cell outer membrane</keyword>
<evidence type="ECO:0000256" key="3">
    <source>
        <dbReference type="ARBA" id="ARBA00022448"/>
    </source>
</evidence>
<dbReference type="InterPro" id="IPR012910">
    <property type="entry name" value="Plug_dom"/>
</dbReference>
<keyword evidence="4 10" id="KW-1134">Transmembrane beta strand</keyword>
<dbReference type="Pfam" id="PF07715">
    <property type="entry name" value="Plug"/>
    <property type="match status" value="1"/>
</dbReference>
<evidence type="ECO:0000256" key="8">
    <source>
        <dbReference type="ARBA" id="ARBA00023136"/>
    </source>
</evidence>
<dbReference type="InterPro" id="IPR000531">
    <property type="entry name" value="Beta-barrel_TonB"/>
</dbReference>
<keyword evidence="3 10" id="KW-0813">Transport</keyword>
<dbReference type="Gene3D" id="2.170.130.10">
    <property type="entry name" value="TonB-dependent receptor, plug domain"/>
    <property type="match status" value="1"/>
</dbReference>
<evidence type="ECO:0000256" key="10">
    <source>
        <dbReference type="PROSITE-ProRule" id="PRU01360"/>
    </source>
</evidence>
<dbReference type="PANTHER" id="PTHR30069:SF41">
    <property type="entry name" value="HEME_HEMOPEXIN UTILIZATION PROTEIN C"/>
    <property type="match status" value="1"/>
</dbReference>
<keyword evidence="8 10" id="KW-0472">Membrane</keyword>
<keyword evidence="5 10" id="KW-0812">Transmembrane</keyword>
<gene>
    <name evidence="16" type="ORF">J2R62_13210</name>
</gene>
<keyword evidence="16" id="KW-0675">Receptor</keyword>
<evidence type="ECO:0000256" key="2">
    <source>
        <dbReference type="ARBA" id="ARBA00009810"/>
    </source>
</evidence>
<accession>A0A8I1W794</accession>
<evidence type="ECO:0000259" key="15">
    <source>
        <dbReference type="Pfam" id="PF07715"/>
    </source>
</evidence>
<evidence type="ECO:0000256" key="5">
    <source>
        <dbReference type="ARBA" id="ARBA00022692"/>
    </source>
</evidence>
<comment type="similarity">
    <text evidence="2 10 12">Belongs to the TonB-dependent receptor family.</text>
</comment>
<dbReference type="Proteomes" id="UP000664658">
    <property type="component" value="Unassembled WGS sequence"/>
</dbReference>
<comment type="subcellular location">
    <subcellularLocation>
        <location evidence="1 10">Cell outer membrane</location>
        <topology evidence="1 10">Multi-pass membrane protein</topology>
    </subcellularLocation>
</comment>
<evidence type="ECO:0000256" key="13">
    <source>
        <dbReference type="SAM" id="MobiDB-lite"/>
    </source>
</evidence>
<keyword evidence="6" id="KW-0732">Signal</keyword>
<dbReference type="InterPro" id="IPR036942">
    <property type="entry name" value="Beta-barrel_TonB_sf"/>
</dbReference>
<dbReference type="EMBL" id="JAFNAA010000015">
    <property type="protein sequence ID" value="MBO1109154.1"/>
    <property type="molecule type" value="Genomic_DNA"/>
</dbReference>
<evidence type="ECO:0000256" key="12">
    <source>
        <dbReference type="RuleBase" id="RU003357"/>
    </source>
</evidence>
<evidence type="ECO:0000256" key="6">
    <source>
        <dbReference type="ARBA" id="ARBA00022729"/>
    </source>
</evidence>
<dbReference type="GO" id="GO:0009279">
    <property type="term" value="C:cell outer membrane"/>
    <property type="evidence" value="ECO:0007669"/>
    <property type="project" value="UniProtKB-SubCell"/>
</dbReference>
<dbReference type="InterPro" id="IPR037066">
    <property type="entry name" value="Plug_dom_sf"/>
</dbReference>